<dbReference type="Proteomes" id="UP000322294">
    <property type="component" value="Unassembled WGS sequence"/>
</dbReference>
<keyword evidence="2 6" id="KW-0813">Transport</keyword>
<dbReference type="Gene3D" id="1.10.3720.10">
    <property type="entry name" value="MetI-like"/>
    <property type="match status" value="1"/>
</dbReference>
<evidence type="ECO:0000256" key="3">
    <source>
        <dbReference type="ARBA" id="ARBA00022692"/>
    </source>
</evidence>
<protein>
    <submittedName>
        <fullName evidence="8">Osmoprotectant transport system permease protein</fullName>
    </submittedName>
</protein>
<organism evidence="8 9">
    <name type="scientific">Thermosediminibacter litoriperuensis</name>
    <dbReference type="NCBI Taxonomy" id="291989"/>
    <lineage>
        <taxon>Bacteria</taxon>
        <taxon>Bacillati</taxon>
        <taxon>Bacillota</taxon>
        <taxon>Clostridia</taxon>
        <taxon>Thermosediminibacterales</taxon>
        <taxon>Thermosediminibacteraceae</taxon>
        <taxon>Thermosediminibacter</taxon>
    </lineage>
</organism>
<evidence type="ECO:0000256" key="6">
    <source>
        <dbReference type="RuleBase" id="RU363032"/>
    </source>
</evidence>
<sequence>MPVAEYINFMLERMDDIIVLTGQHIQLSFIAIVVAIAIGVPLGILMTRFPSISSFILGLANAVQAIPSLAFLGFLVPIFGIGSTPSIVMVSAYALLPIVKNTYTGLTGIDKAIVEAGLGMGMTEQQLMTMVRIPMALPVIMAGVRIAVVMAVGFTTLAALIGAGGLGQLIYRGISMVNNRMIVAGAVPAMILALAIDKIFSFLEKAVTPRGIR</sequence>
<keyword evidence="4 6" id="KW-1133">Transmembrane helix</keyword>
<feature type="transmembrane region" description="Helical" evidence="6">
    <location>
        <begin position="78"/>
        <end position="96"/>
    </location>
</feature>
<dbReference type="PROSITE" id="PS50928">
    <property type="entry name" value="ABC_TM1"/>
    <property type="match status" value="1"/>
</dbReference>
<dbReference type="InterPro" id="IPR051204">
    <property type="entry name" value="ABC_transp_perm/SBD"/>
</dbReference>
<dbReference type="InterPro" id="IPR035906">
    <property type="entry name" value="MetI-like_sf"/>
</dbReference>
<dbReference type="EMBL" id="VNHO01000033">
    <property type="protein sequence ID" value="TYP49248.1"/>
    <property type="molecule type" value="Genomic_DNA"/>
</dbReference>
<name>A0A5S5AJ89_9FIRM</name>
<dbReference type="GO" id="GO:0005886">
    <property type="term" value="C:plasma membrane"/>
    <property type="evidence" value="ECO:0007669"/>
    <property type="project" value="UniProtKB-SubCell"/>
</dbReference>
<feature type="transmembrane region" description="Helical" evidence="6">
    <location>
        <begin position="135"/>
        <end position="161"/>
    </location>
</feature>
<dbReference type="AlphaFoldDB" id="A0A5S5AJ89"/>
<feature type="transmembrane region" description="Helical" evidence="6">
    <location>
        <begin position="181"/>
        <end position="203"/>
    </location>
</feature>
<feature type="domain" description="ABC transmembrane type-1" evidence="7">
    <location>
        <begin position="21"/>
        <end position="200"/>
    </location>
</feature>
<keyword evidence="9" id="KW-1185">Reference proteome</keyword>
<dbReference type="CDD" id="cd06261">
    <property type="entry name" value="TM_PBP2"/>
    <property type="match status" value="1"/>
</dbReference>
<gene>
    <name evidence="8" type="ORF">LZ11_02216</name>
</gene>
<evidence type="ECO:0000313" key="9">
    <source>
        <dbReference type="Proteomes" id="UP000322294"/>
    </source>
</evidence>
<comment type="similarity">
    <text evidence="6">Belongs to the binding-protein-dependent transport system permease family.</text>
</comment>
<dbReference type="PANTHER" id="PTHR30177">
    <property type="entry name" value="GLYCINE BETAINE/L-PROLINE TRANSPORT SYSTEM PERMEASE PROTEIN PROW"/>
    <property type="match status" value="1"/>
</dbReference>
<accession>A0A5S5AJ89</accession>
<dbReference type="RefSeq" id="WP_148867887.1">
    <property type="nucleotide sequence ID" value="NZ_VNHO01000033.1"/>
</dbReference>
<dbReference type="GO" id="GO:0031460">
    <property type="term" value="P:glycine betaine transport"/>
    <property type="evidence" value="ECO:0007669"/>
    <property type="project" value="TreeGrafter"/>
</dbReference>
<evidence type="ECO:0000256" key="1">
    <source>
        <dbReference type="ARBA" id="ARBA00004141"/>
    </source>
</evidence>
<feature type="transmembrane region" description="Helical" evidence="6">
    <location>
        <begin position="25"/>
        <end position="45"/>
    </location>
</feature>
<reference evidence="8 9" key="1">
    <citation type="submission" date="2019-07" db="EMBL/GenBank/DDBJ databases">
        <title>Genomic Encyclopedia of Type Strains, Phase I: the one thousand microbial genomes (KMG-I) project.</title>
        <authorList>
            <person name="Kyrpides N."/>
        </authorList>
    </citation>
    <scope>NUCLEOTIDE SEQUENCE [LARGE SCALE GENOMIC DNA]</scope>
    <source>
        <strain evidence="8 9">DSM 16647</strain>
    </source>
</reference>
<dbReference type="GO" id="GO:0055085">
    <property type="term" value="P:transmembrane transport"/>
    <property type="evidence" value="ECO:0007669"/>
    <property type="project" value="InterPro"/>
</dbReference>
<proteinExistence type="inferred from homology"/>
<dbReference type="SUPFAM" id="SSF161098">
    <property type="entry name" value="MetI-like"/>
    <property type="match status" value="1"/>
</dbReference>
<dbReference type="FunFam" id="1.10.3720.10:FF:000001">
    <property type="entry name" value="Glycine betaine ABC transporter, permease"/>
    <property type="match status" value="1"/>
</dbReference>
<dbReference type="Pfam" id="PF00528">
    <property type="entry name" value="BPD_transp_1"/>
    <property type="match status" value="1"/>
</dbReference>
<evidence type="ECO:0000313" key="8">
    <source>
        <dbReference type="EMBL" id="TYP49248.1"/>
    </source>
</evidence>
<evidence type="ECO:0000256" key="5">
    <source>
        <dbReference type="ARBA" id="ARBA00023136"/>
    </source>
</evidence>
<evidence type="ECO:0000256" key="4">
    <source>
        <dbReference type="ARBA" id="ARBA00022989"/>
    </source>
</evidence>
<evidence type="ECO:0000259" key="7">
    <source>
        <dbReference type="PROSITE" id="PS50928"/>
    </source>
</evidence>
<comment type="caution">
    <text evidence="8">The sequence shown here is derived from an EMBL/GenBank/DDBJ whole genome shotgun (WGS) entry which is preliminary data.</text>
</comment>
<keyword evidence="5 6" id="KW-0472">Membrane</keyword>
<comment type="subcellular location">
    <subcellularLocation>
        <location evidence="6">Cell membrane</location>
        <topology evidence="6">Multi-pass membrane protein</topology>
    </subcellularLocation>
    <subcellularLocation>
        <location evidence="1">Membrane</location>
        <topology evidence="1">Multi-pass membrane protein</topology>
    </subcellularLocation>
</comment>
<keyword evidence="3 6" id="KW-0812">Transmembrane</keyword>
<evidence type="ECO:0000256" key="2">
    <source>
        <dbReference type="ARBA" id="ARBA00022448"/>
    </source>
</evidence>
<dbReference type="PANTHER" id="PTHR30177:SF4">
    <property type="entry name" value="OSMOPROTECTANT IMPORT PERMEASE PROTEIN OSMW"/>
    <property type="match status" value="1"/>
</dbReference>
<dbReference type="InterPro" id="IPR000515">
    <property type="entry name" value="MetI-like"/>
</dbReference>
<dbReference type="OrthoDB" id="9801163at2"/>